<dbReference type="EMBL" id="CAKMUD010000072">
    <property type="protein sequence ID" value="CAH1584951.1"/>
    <property type="molecule type" value="Genomic_DNA"/>
</dbReference>
<evidence type="ECO:0000313" key="1">
    <source>
        <dbReference type="EMBL" id="CAH1584951.1"/>
    </source>
</evidence>
<reference evidence="1" key="1">
    <citation type="submission" date="2022-01" db="EMBL/GenBank/DDBJ databases">
        <authorList>
            <person name="Lagorce A."/>
        </authorList>
    </citation>
    <scope>NUCLEOTIDE SEQUENCE</scope>
    <source>
        <strain evidence="1">Th15_F1_A12</strain>
    </source>
</reference>
<sequence>MALNSELTLNNAYQGEELAKFTISSPKRFISFLIEIENEAFKRVTIPK</sequence>
<evidence type="ECO:0000313" key="2">
    <source>
        <dbReference type="Proteomes" id="UP001295462"/>
    </source>
</evidence>
<protein>
    <submittedName>
        <fullName evidence="1">Uncharacterized protein</fullName>
    </submittedName>
</protein>
<accession>A0AAU9QK92</accession>
<proteinExistence type="predicted"/>
<comment type="caution">
    <text evidence="1">The sequence shown here is derived from an EMBL/GenBank/DDBJ whole genome shotgun (WGS) entry which is preliminary data.</text>
</comment>
<dbReference type="AlphaFoldDB" id="A0AAU9QK92"/>
<name>A0AAU9QK92_9VIBR</name>
<organism evidence="1 2">
    <name type="scientific">Vibrio jasicida</name>
    <dbReference type="NCBI Taxonomy" id="766224"/>
    <lineage>
        <taxon>Bacteria</taxon>
        <taxon>Pseudomonadati</taxon>
        <taxon>Pseudomonadota</taxon>
        <taxon>Gammaproteobacteria</taxon>
        <taxon>Vibrionales</taxon>
        <taxon>Vibrionaceae</taxon>
        <taxon>Vibrio</taxon>
    </lineage>
</organism>
<gene>
    <name evidence="1" type="ORF">THF1A12_20131</name>
</gene>
<dbReference type="Proteomes" id="UP001295462">
    <property type="component" value="Unassembled WGS sequence"/>
</dbReference>